<dbReference type="SUPFAM" id="SSF161098">
    <property type="entry name" value="MetI-like"/>
    <property type="match status" value="1"/>
</dbReference>
<reference evidence="9 10" key="1">
    <citation type="submission" date="2019-03" db="EMBL/GenBank/DDBJ databases">
        <title>This is whole genome sequence of Paenibacillus sp MS74 strain.</title>
        <authorList>
            <person name="Trinh H.N."/>
        </authorList>
    </citation>
    <scope>NUCLEOTIDE SEQUENCE [LARGE SCALE GENOMIC DNA]</scope>
    <source>
        <strain evidence="9 10">MS74</strain>
    </source>
</reference>
<dbReference type="InterPro" id="IPR051393">
    <property type="entry name" value="ABC_transporter_permease"/>
</dbReference>
<dbReference type="EMBL" id="SMRT01000003">
    <property type="protein sequence ID" value="TDF98886.1"/>
    <property type="molecule type" value="Genomic_DNA"/>
</dbReference>
<dbReference type="InterPro" id="IPR000515">
    <property type="entry name" value="MetI-like"/>
</dbReference>
<dbReference type="PANTHER" id="PTHR30193:SF1">
    <property type="entry name" value="ABC TRANSPORTER PERMEASE PROTEIN YESP-RELATED"/>
    <property type="match status" value="1"/>
</dbReference>
<dbReference type="GO" id="GO:0055085">
    <property type="term" value="P:transmembrane transport"/>
    <property type="evidence" value="ECO:0007669"/>
    <property type="project" value="InterPro"/>
</dbReference>
<organism evidence="9 10">
    <name type="scientific">Paenibacillus piri</name>
    <dbReference type="NCBI Taxonomy" id="2547395"/>
    <lineage>
        <taxon>Bacteria</taxon>
        <taxon>Bacillati</taxon>
        <taxon>Bacillota</taxon>
        <taxon>Bacilli</taxon>
        <taxon>Bacillales</taxon>
        <taxon>Paenibacillaceae</taxon>
        <taxon>Paenibacillus</taxon>
    </lineage>
</organism>
<feature type="transmembrane region" description="Helical" evidence="7">
    <location>
        <begin position="127"/>
        <end position="145"/>
    </location>
</feature>
<keyword evidence="10" id="KW-1185">Reference proteome</keyword>
<feature type="domain" description="ABC transmembrane type-1" evidence="8">
    <location>
        <begin position="90"/>
        <end position="301"/>
    </location>
</feature>
<protein>
    <submittedName>
        <fullName evidence="9">Sugar ABC transporter permease</fullName>
    </submittedName>
</protein>
<evidence type="ECO:0000256" key="2">
    <source>
        <dbReference type="ARBA" id="ARBA00022448"/>
    </source>
</evidence>
<sequence>MSTLSRDAKAATSLSRTSRKTKLKNHNNAALAGYLFIAPWLLGFIFLTLWPMLQSLYYSFTDFSLLEPAQWIGLDNYKEMSKDRFFYNSLKVTFAYVLFSVPAKLFVALMVAMLMNRKIRGISFYRTLIYLPSLIGGSIAVAILWKNIFGIDGFINHIVPLLGIEAKNWIGTPETSLGTLILLRCWQFGSAMIIFLAGLKQIPNELYEASSVDGASKLRQFFNITLPMLSPVILFNVIMGVIQAFQMFTSAFIVTNGGPLNSTEVYALYLYQKAFTSFDMGYASALAWVLLIIIGIATSINFVASKYWVFYEAEAGDKK</sequence>
<evidence type="ECO:0000256" key="7">
    <source>
        <dbReference type="RuleBase" id="RU363032"/>
    </source>
</evidence>
<feature type="transmembrane region" description="Helical" evidence="7">
    <location>
        <begin position="285"/>
        <end position="309"/>
    </location>
</feature>
<dbReference type="PANTHER" id="PTHR30193">
    <property type="entry name" value="ABC TRANSPORTER PERMEASE PROTEIN"/>
    <property type="match status" value="1"/>
</dbReference>
<dbReference type="RefSeq" id="WP_133227384.1">
    <property type="nucleotide sequence ID" value="NZ_SMRT01000003.1"/>
</dbReference>
<evidence type="ECO:0000256" key="1">
    <source>
        <dbReference type="ARBA" id="ARBA00004651"/>
    </source>
</evidence>
<gene>
    <name evidence="9" type="ORF">E1757_10255</name>
</gene>
<feature type="transmembrane region" description="Helical" evidence="7">
    <location>
        <begin position="177"/>
        <end position="199"/>
    </location>
</feature>
<evidence type="ECO:0000256" key="3">
    <source>
        <dbReference type="ARBA" id="ARBA00022475"/>
    </source>
</evidence>
<dbReference type="AlphaFoldDB" id="A0A4R5KTA1"/>
<feature type="transmembrane region" description="Helical" evidence="7">
    <location>
        <begin position="94"/>
        <end position="115"/>
    </location>
</feature>
<name>A0A4R5KTA1_9BACL</name>
<comment type="similarity">
    <text evidence="7">Belongs to the binding-protein-dependent transport system permease family.</text>
</comment>
<evidence type="ECO:0000259" key="8">
    <source>
        <dbReference type="PROSITE" id="PS50928"/>
    </source>
</evidence>
<evidence type="ECO:0000256" key="4">
    <source>
        <dbReference type="ARBA" id="ARBA00022692"/>
    </source>
</evidence>
<keyword evidence="2 7" id="KW-0813">Transport</keyword>
<evidence type="ECO:0000313" key="9">
    <source>
        <dbReference type="EMBL" id="TDF98886.1"/>
    </source>
</evidence>
<dbReference type="SUPFAM" id="SSF160964">
    <property type="entry name" value="MalF N-terminal region-like"/>
    <property type="match status" value="1"/>
</dbReference>
<feature type="transmembrane region" description="Helical" evidence="7">
    <location>
        <begin position="220"/>
        <end position="242"/>
    </location>
</feature>
<dbReference type="GO" id="GO:0005886">
    <property type="term" value="C:plasma membrane"/>
    <property type="evidence" value="ECO:0007669"/>
    <property type="project" value="UniProtKB-SubCell"/>
</dbReference>
<feature type="transmembrane region" description="Helical" evidence="7">
    <location>
        <begin position="29"/>
        <end position="53"/>
    </location>
</feature>
<keyword evidence="3" id="KW-1003">Cell membrane</keyword>
<proteinExistence type="inferred from homology"/>
<dbReference type="PROSITE" id="PS50928">
    <property type="entry name" value="ABC_TM1"/>
    <property type="match status" value="1"/>
</dbReference>
<keyword evidence="5 7" id="KW-1133">Transmembrane helix</keyword>
<dbReference type="Gene3D" id="1.10.3720.10">
    <property type="entry name" value="MetI-like"/>
    <property type="match status" value="1"/>
</dbReference>
<evidence type="ECO:0000313" key="10">
    <source>
        <dbReference type="Proteomes" id="UP000295636"/>
    </source>
</evidence>
<keyword evidence="4 7" id="KW-0812">Transmembrane</keyword>
<dbReference type="Proteomes" id="UP000295636">
    <property type="component" value="Unassembled WGS sequence"/>
</dbReference>
<comment type="subcellular location">
    <subcellularLocation>
        <location evidence="1 7">Cell membrane</location>
        <topology evidence="1 7">Multi-pass membrane protein</topology>
    </subcellularLocation>
</comment>
<keyword evidence="6 7" id="KW-0472">Membrane</keyword>
<dbReference type="Pfam" id="PF00528">
    <property type="entry name" value="BPD_transp_1"/>
    <property type="match status" value="1"/>
</dbReference>
<comment type="caution">
    <text evidence="9">The sequence shown here is derived from an EMBL/GenBank/DDBJ whole genome shotgun (WGS) entry which is preliminary data.</text>
</comment>
<evidence type="ECO:0000256" key="6">
    <source>
        <dbReference type="ARBA" id="ARBA00023136"/>
    </source>
</evidence>
<evidence type="ECO:0000256" key="5">
    <source>
        <dbReference type="ARBA" id="ARBA00022989"/>
    </source>
</evidence>
<dbReference type="InterPro" id="IPR035906">
    <property type="entry name" value="MetI-like_sf"/>
</dbReference>
<dbReference type="OrthoDB" id="9788108at2"/>
<dbReference type="CDD" id="cd06261">
    <property type="entry name" value="TM_PBP2"/>
    <property type="match status" value="1"/>
</dbReference>
<accession>A0A4R5KTA1</accession>